<evidence type="ECO:0000256" key="1">
    <source>
        <dbReference type="SAM" id="MobiDB-lite"/>
    </source>
</evidence>
<name>A0A2U3N4V1_9GAMM</name>
<dbReference type="Gene3D" id="2.40.128.200">
    <property type="match status" value="1"/>
</dbReference>
<accession>A0A2U3N4V1</accession>
<dbReference type="AlphaFoldDB" id="A0A2U3N4V1"/>
<feature type="signal peptide" evidence="2">
    <location>
        <begin position="1"/>
        <end position="18"/>
    </location>
</feature>
<dbReference type="InParanoid" id="A0A2U3N4V1"/>
<dbReference type="OrthoDB" id="6693762at2"/>
<dbReference type="RefSeq" id="WP_121975982.1">
    <property type="nucleotide sequence ID" value="NZ_OOGT01000376.1"/>
</dbReference>
<evidence type="ECO:0000256" key="2">
    <source>
        <dbReference type="SAM" id="SignalP"/>
    </source>
</evidence>
<dbReference type="InterPro" id="IPR036328">
    <property type="entry name" value="MliC_sf"/>
</dbReference>
<sequence length="136" mass="14501">MKYLLAVLFLSMALTACNSNSTESTKTEDKTNDASSVSDSSTSNALATDQSNVTTSQVVNFTGPNDLTIELKTSDNFETAEMTDNSDKTYHLKRAVSGSGVRLANDEGVSIHFKGSEGSVELVPGKSIEIKELKAN</sequence>
<evidence type="ECO:0008006" key="5">
    <source>
        <dbReference type="Google" id="ProtNLM"/>
    </source>
</evidence>
<organism evidence="3 4">
    <name type="scientific">Acinetobacter stercoris</name>
    <dbReference type="NCBI Taxonomy" id="2126983"/>
    <lineage>
        <taxon>Bacteria</taxon>
        <taxon>Pseudomonadati</taxon>
        <taxon>Pseudomonadota</taxon>
        <taxon>Gammaproteobacteria</taxon>
        <taxon>Moraxellales</taxon>
        <taxon>Moraxellaceae</taxon>
        <taxon>Acinetobacter</taxon>
    </lineage>
</organism>
<keyword evidence="4" id="KW-1185">Reference proteome</keyword>
<evidence type="ECO:0000313" key="4">
    <source>
        <dbReference type="Proteomes" id="UP000245974"/>
    </source>
</evidence>
<dbReference type="PROSITE" id="PS51257">
    <property type="entry name" value="PROKAR_LIPOPROTEIN"/>
    <property type="match status" value="1"/>
</dbReference>
<evidence type="ECO:0000313" key="3">
    <source>
        <dbReference type="EMBL" id="SPL72605.1"/>
    </source>
</evidence>
<gene>
    <name evidence="3" type="ORF">KPC_3783</name>
</gene>
<dbReference type="Proteomes" id="UP000245974">
    <property type="component" value="Unassembled WGS sequence"/>
</dbReference>
<proteinExistence type="predicted"/>
<keyword evidence="2" id="KW-0732">Signal</keyword>
<feature type="region of interest" description="Disordered" evidence="1">
    <location>
        <begin position="20"/>
        <end position="54"/>
    </location>
</feature>
<feature type="compositionally biased region" description="Low complexity" evidence="1">
    <location>
        <begin position="33"/>
        <end position="45"/>
    </location>
</feature>
<reference evidence="4" key="1">
    <citation type="submission" date="2018-03" db="EMBL/GenBank/DDBJ databases">
        <authorList>
            <person name="Blom J."/>
        </authorList>
    </citation>
    <scope>NUCLEOTIDE SEQUENCE [LARGE SCALE GENOMIC DNA]</scope>
    <source>
        <strain evidence="4">KPC-SM-21</strain>
    </source>
</reference>
<dbReference type="SUPFAM" id="SSF141488">
    <property type="entry name" value="YdhA-like"/>
    <property type="match status" value="1"/>
</dbReference>
<feature type="chain" id="PRO_5015787695" description="Lysozyme inhibitor" evidence="2">
    <location>
        <begin position="19"/>
        <end position="136"/>
    </location>
</feature>
<dbReference type="EMBL" id="OOGT01000376">
    <property type="protein sequence ID" value="SPL72605.1"/>
    <property type="molecule type" value="Genomic_DNA"/>
</dbReference>
<protein>
    <recommendedName>
        <fullName evidence="5">Lysozyme inhibitor</fullName>
    </recommendedName>
</protein>